<evidence type="ECO:0000256" key="9">
    <source>
        <dbReference type="ARBA" id="ARBA00022617"/>
    </source>
</evidence>
<evidence type="ECO:0000256" key="4">
    <source>
        <dbReference type="ARBA" id="ARBA00019425"/>
    </source>
</evidence>
<evidence type="ECO:0000256" key="5">
    <source>
        <dbReference type="ARBA" id="ARBA00022448"/>
    </source>
</evidence>
<keyword evidence="10 18" id="KW-0812">Transmembrane</keyword>
<evidence type="ECO:0000256" key="3">
    <source>
        <dbReference type="ARBA" id="ARBA00005163"/>
    </source>
</evidence>
<evidence type="ECO:0000313" key="20">
    <source>
        <dbReference type="Proteomes" id="UP000279284"/>
    </source>
</evidence>
<dbReference type="Proteomes" id="UP000279284">
    <property type="component" value="Chromosome"/>
</dbReference>
<comment type="pathway">
    <text evidence="3">Carbohydrate metabolism; tricarboxylic acid cycle.</text>
</comment>
<protein>
    <recommendedName>
        <fullName evidence="4">Succinate dehydrogenase hydrophobic membrane anchor subunit</fullName>
    </recommendedName>
</protein>
<dbReference type="CDD" id="cd03494">
    <property type="entry name" value="SQR_TypeC_SdhD"/>
    <property type="match status" value="1"/>
</dbReference>
<dbReference type="AlphaFoldDB" id="A0A448DB10"/>
<evidence type="ECO:0000256" key="16">
    <source>
        <dbReference type="PIRSR" id="PIRSR000169-1"/>
    </source>
</evidence>
<organism evidence="19 20">
    <name type="scientific">Neisseria canis</name>
    <dbReference type="NCBI Taxonomy" id="493"/>
    <lineage>
        <taxon>Bacteria</taxon>
        <taxon>Pseudomonadati</taxon>
        <taxon>Pseudomonadota</taxon>
        <taxon>Betaproteobacteria</taxon>
        <taxon>Neisseriales</taxon>
        <taxon>Neisseriaceae</taxon>
        <taxon>Neisseria</taxon>
    </lineage>
</organism>
<dbReference type="OrthoDB" id="5612767at2"/>
<keyword evidence="14 17" id="KW-0408">Iron</keyword>
<evidence type="ECO:0000256" key="15">
    <source>
        <dbReference type="ARBA" id="ARBA00023136"/>
    </source>
</evidence>
<keyword evidence="5" id="KW-0813">Transport</keyword>
<comment type="subcellular location">
    <subcellularLocation>
        <location evidence="2">Cell inner membrane</location>
        <topology evidence="2">Multi-pass membrane protein</topology>
    </subcellularLocation>
</comment>
<dbReference type="PIRSF" id="PIRSF000169">
    <property type="entry name" value="SDH_D"/>
    <property type="match status" value="1"/>
</dbReference>
<comment type="function">
    <text evidence="1">Membrane-anchoring subunit of succinate dehydrogenase (SDH).</text>
</comment>
<feature type="transmembrane region" description="Helical" evidence="18">
    <location>
        <begin position="61"/>
        <end position="81"/>
    </location>
</feature>
<keyword evidence="11 17" id="KW-0479">Metal-binding</keyword>
<dbReference type="KEGG" id="nci:NCTC10296_02241"/>
<evidence type="ECO:0000256" key="8">
    <source>
        <dbReference type="ARBA" id="ARBA00022532"/>
    </source>
</evidence>
<keyword evidence="13 18" id="KW-1133">Transmembrane helix</keyword>
<reference evidence="19 20" key="1">
    <citation type="submission" date="2018-12" db="EMBL/GenBank/DDBJ databases">
        <authorList>
            <consortium name="Pathogen Informatics"/>
        </authorList>
    </citation>
    <scope>NUCLEOTIDE SEQUENCE [LARGE SCALE GENOMIC DNA]</scope>
    <source>
        <strain evidence="19 20">NCTC10296</strain>
    </source>
</reference>
<evidence type="ECO:0000256" key="13">
    <source>
        <dbReference type="ARBA" id="ARBA00022989"/>
    </source>
</evidence>
<evidence type="ECO:0000256" key="1">
    <source>
        <dbReference type="ARBA" id="ARBA00004050"/>
    </source>
</evidence>
<keyword evidence="6" id="KW-1003">Cell membrane</keyword>
<dbReference type="InterPro" id="IPR000701">
    <property type="entry name" value="SuccDH_FuR_B_TM-su"/>
</dbReference>
<evidence type="ECO:0000313" key="19">
    <source>
        <dbReference type="EMBL" id="VEF03288.1"/>
    </source>
</evidence>
<dbReference type="Pfam" id="PF01127">
    <property type="entry name" value="Sdh_cyt"/>
    <property type="match status" value="1"/>
</dbReference>
<name>A0A448DB10_9NEIS</name>
<dbReference type="GO" id="GO:0005886">
    <property type="term" value="C:plasma membrane"/>
    <property type="evidence" value="ECO:0007669"/>
    <property type="project" value="UniProtKB-SubCell"/>
</dbReference>
<dbReference type="STRING" id="493.BWD07_10315"/>
<keyword evidence="15 18" id="KW-0472">Membrane</keyword>
<dbReference type="NCBIfam" id="TIGR02968">
    <property type="entry name" value="succ_dehyd_anc"/>
    <property type="match status" value="1"/>
</dbReference>
<feature type="transmembrane region" description="Helical" evidence="18">
    <location>
        <begin position="93"/>
        <end position="114"/>
    </location>
</feature>
<dbReference type="RefSeq" id="WP_054618386.1">
    <property type="nucleotide sequence ID" value="NZ_CAUJPY010000030.1"/>
</dbReference>
<proteinExistence type="predicted"/>
<dbReference type="GO" id="GO:0017004">
    <property type="term" value="P:cytochrome complex assembly"/>
    <property type="evidence" value="ECO:0007669"/>
    <property type="project" value="TreeGrafter"/>
</dbReference>
<dbReference type="GO" id="GO:0009055">
    <property type="term" value="F:electron transfer activity"/>
    <property type="evidence" value="ECO:0007669"/>
    <property type="project" value="TreeGrafter"/>
</dbReference>
<keyword evidence="7" id="KW-0997">Cell inner membrane</keyword>
<feature type="transmembrane region" description="Helical" evidence="18">
    <location>
        <begin position="21"/>
        <end position="41"/>
    </location>
</feature>
<feature type="binding site" description="axial binding residue" evidence="17">
    <location>
        <position position="72"/>
    </location>
    <ligand>
        <name>heme</name>
        <dbReference type="ChEBI" id="CHEBI:30413"/>
        <note>ligand shared with second transmembrane subunit</note>
    </ligand>
    <ligandPart>
        <name>Fe</name>
        <dbReference type="ChEBI" id="CHEBI:18248"/>
    </ligandPart>
</feature>
<accession>A0A448DB10</accession>
<evidence type="ECO:0000256" key="6">
    <source>
        <dbReference type="ARBA" id="ARBA00022475"/>
    </source>
</evidence>
<keyword evidence="20" id="KW-1185">Reference proteome</keyword>
<evidence type="ECO:0000256" key="2">
    <source>
        <dbReference type="ARBA" id="ARBA00004429"/>
    </source>
</evidence>
<gene>
    <name evidence="19" type="primary">sdhD</name>
    <name evidence="19" type="ORF">NCTC10296_02241</name>
</gene>
<evidence type="ECO:0000256" key="10">
    <source>
        <dbReference type="ARBA" id="ARBA00022692"/>
    </source>
</evidence>
<evidence type="ECO:0000256" key="11">
    <source>
        <dbReference type="ARBA" id="ARBA00022723"/>
    </source>
</evidence>
<evidence type="ECO:0000256" key="18">
    <source>
        <dbReference type="SAM" id="Phobius"/>
    </source>
</evidence>
<keyword evidence="9 17" id="KW-0349">Heme</keyword>
<feature type="binding site" evidence="16">
    <location>
        <position position="84"/>
    </location>
    <ligand>
        <name>a ubiquinone</name>
        <dbReference type="ChEBI" id="CHEBI:16389"/>
    </ligand>
</feature>
<dbReference type="SUPFAM" id="SSF81343">
    <property type="entry name" value="Fumarate reductase respiratory complex transmembrane subunits"/>
    <property type="match status" value="1"/>
</dbReference>
<evidence type="ECO:0000256" key="14">
    <source>
        <dbReference type="ARBA" id="ARBA00023004"/>
    </source>
</evidence>
<evidence type="ECO:0000256" key="7">
    <source>
        <dbReference type="ARBA" id="ARBA00022519"/>
    </source>
</evidence>
<dbReference type="PANTHER" id="PTHR38689">
    <property type="entry name" value="SUCCINATE DEHYDROGENASE HYDROPHOBIC MEMBRANE ANCHOR SUBUNIT"/>
    <property type="match status" value="1"/>
</dbReference>
<dbReference type="PANTHER" id="PTHR38689:SF1">
    <property type="entry name" value="SUCCINATE DEHYDROGENASE HYDROPHOBIC MEMBRANE ANCHOR SUBUNIT"/>
    <property type="match status" value="1"/>
</dbReference>
<keyword evidence="12" id="KW-0249">Electron transport</keyword>
<dbReference type="Gene3D" id="1.20.1300.10">
    <property type="entry name" value="Fumarate reductase/succinate dehydrogenase, transmembrane subunit"/>
    <property type="match status" value="1"/>
</dbReference>
<dbReference type="InterPro" id="IPR034804">
    <property type="entry name" value="SQR/QFR_C/D"/>
</dbReference>
<dbReference type="GO" id="GO:0020037">
    <property type="term" value="F:heme binding"/>
    <property type="evidence" value="ECO:0007669"/>
    <property type="project" value="InterPro"/>
</dbReference>
<comment type="cofactor">
    <cofactor evidence="17">
        <name>heme</name>
        <dbReference type="ChEBI" id="CHEBI:30413"/>
    </cofactor>
    <text evidence="17">The heme is bound between the two transmembrane subunits.</text>
</comment>
<evidence type="ECO:0000256" key="17">
    <source>
        <dbReference type="PIRSR" id="PIRSR000169-2"/>
    </source>
</evidence>
<keyword evidence="8" id="KW-0816">Tricarboxylic acid cycle</keyword>
<dbReference type="InterPro" id="IPR014312">
    <property type="entry name" value="Succ_DH_anchor"/>
</dbReference>
<dbReference type="UniPathway" id="UPA00223"/>
<evidence type="ECO:0000256" key="12">
    <source>
        <dbReference type="ARBA" id="ARBA00022982"/>
    </source>
</evidence>
<dbReference type="GO" id="GO:0006099">
    <property type="term" value="P:tricarboxylic acid cycle"/>
    <property type="evidence" value="ECO:0007669"/>
    <property type="project" value="UniProtKB-UniPathway"/>
</dbReference>
<dbReference type="EMBL" id="LR134313">
    <property type="protein sequence ID" value="VEF03288.1"/>
    <property type="molecule type" value="Genomic_DNA"/>
</dbReference>
<dbReference type="GO" id="GO:0046872">
    <property type="term" value="F:metal ion binding"/>
    <property type="evidence" value="ECO:0007669"/>
    <property type="project" value="UniProtKB-KW"/>
</dbReference>
<sequence>MVNRKLAGAHYGLRDWAMQRITAVVMLVYTVIFFFFLLSMFGADDYTEWQQFFGKTWVKVFTQTTFIAVFLHAWVGIRDLWMDYIKPFGLRLFLQSATIVWLVGCAVYSIKVIWG</sequence>